<evidence type="ECO:0000313" key="12">
    <source>
        <dbReference type="Proteomes" id="UP000033647"/>
    </source>
</evidence>
<dbReference type="OrthoDB" id="76038at2759"/>
<evidence type="ECO:0000313" key="11">
    <source>
        <dbReference type="EMBL" id="KJX99827.1"/>
    </source>
</evidence>
<evidence type="ECO:0000256" key="8">
    <source>
        <dbReference type="ARBA" id="ARBA00023002"/>
    </source>
</evidence>
<evidence type="ECO:0000256" key="10">
    <source>
        <dbReference type="ARBA" id="ARBA00049248"/>
    </source>
</evidence>
<proteinExistence type="inferred from homology"/>
<reference evidence="11 12" key="1">
    <citation type="submission" date="2015-03" db="EMBL/GenBank/DDBJ databases">
        <title>RNA-seq based gene annotation and comparative genomics of four Zymoseptoria species reveal species-specific pathogenicity related genes and transposable element activity.</title>
        <authorList>
            <person name="Grandaubert J."/>
            <person name="Bhattacharyya A."/>
            <person name="Stukenbrock E.H."/>
        </authorList>
    </citation>
    <scope>NUCLEOTIDE SEQUENCE [LARGE SCALE GENOMIC DNA]</scope>
    <source>
        <strain evidence="11 12">Zb18110</strain>
    </source>
</reference>
<evidence type="ECO:0000256" key="3">
    <source>
        <dbReference type="ARBA" id="ARBA00007588"/>
    </source>
</evidence>
<keyword evidence="5" id="KW-0285">Flavoprotein</keyword>
<comment type="similarity">
    <text evidence="3">Belongs to the lysine N(6)-hydroxylase/L-ornithine N(5)-oxygenase family.</text>
</comment>
<dbReference type="AlphaFoldDB" id="A0A0F4GS03"/>
<dbReference type="InterPro" id="IPR025700">
    <property type="entry name" value="Lys/Orn_oxygenase"/>
</dbReference>
<gene>
    <name evidence="11" type="ORF">TI39_contig350g00035</name>
</gene>
<dbReference type="Proteomes" id="UP000033647">
    <property type="component" value="Unassembled WGS sequence"/>
</dbReference>
<evidence type="ECO:0000256" key="5">
    <source>
        <dbReference type="ARBA" id="ARBA00022630"/>
    </source>
</evidence>
<protein>
    <recommendedName>
        <fullName evidence="4">L-ornithine N(5)-monooxygenase [NAD(P)H]</fullName>
        <ecNumber evidence="4">1.14.13.196</ecNumber>
    </recommendedName>
</protein>
<keyword evidence="7" id="KW-0521">NADP</keyword>
<dbReference type="EC" id="1.14.13.196" evidence="4"/>
<keyword evidence="12" id="KW-1185">Reference proteome</keyword>
<evidence type="ECO:0000256" key="7">
    <source>
        <dbReference type="ARBA" id="ARBA00022857"/>
    </source>
</evidence>
<comment type="catalytic activity">
    <reaction evidence="10">
        <text>L-ornithine + NADH + O2 = N(5)-hydroxy-L-ornithine + NAD(+) + H2O</text>
        <dbReference type="Rhea" id="RHEA:41512"/>
        <dbReference type="ChEBI" id="CHEBI:15377"/>
        <dbReference type="ChEBI" id="CHEBI:15379"/>
        <dbReference type="ChEBI" id="CHEBI:46911"/>
        <dbReference type="ChEBI" id="CHEBI:57540"/>
        <dbReference type="ChEBI" id="CHEBI:57945"/>
        <dbReference type="ChEBI" id="CHEBI:78275"/>
        <dbReference type="EC" id="1.14.13.196"/>
    </reaction>
</comment>
<comment type="pathway">
    <text evidence="2">Siderophore biosynthesis.</text>
</comment>
<comment type="catalytic activity">
    <reaction evidence="9">
        <text>L-ornithine + NADPH + O2 = N(5)-hydroxy-L-ornithine + NADP(+) + H2O</text>
        <dbReference type="Rhea" id="RHEA:41508"/>
        <dbReference type="ChEBI" id="CHEBI:15377"/>
        <dbReference type="ChEBI" id="CHEBI:15379"/>
        <dbReference type="ChEBI" id="CHEBI:46911"/>
        <dbReference type="ChEBI" id="CHEBI:57783"/>
        <dbReference type="ChEBI" id="CHEBI:58349"/>
        <dbReference type="ChEBI" id="CHEBI:78275"/>
        <dbReference type="EC" id="1.14.13.196"/>
    </reaction>
</comment>
<dbReference type="Gene3D" id="3.50.50.60">
    <property type="entry name" value="FAD/NAD(P)-binding domain"/>
    <property type="match status" value="2"/>
</dbReference>
<comment type="cofactor">
    <cofactor evidence="1">
        <name>FAD</name>
        <dbReference type="ChEBI" id="CHEBI:57692"/>
    </cofactor>
</comment>
<dbReference type="Pfam" id="PF13434">
    <property type="entry name" value="Lys_Orn_oxgnase"/>
    <property type="match status" value="1"/>
</dbReference>
<organism evidence="11 12">
    <name type="scientific">Zymoseptoria brevis</name>
    <dbReference type="NCBI Taxonomy" id="1047168"/>
    <lineage>
        <taxon>Eukaryota</taxon>
        <taxon>Fungi</taxon>
        <taxon>Dikarya</taxon>
        <taxon>Ascomycota</taxon>
        <taxon>Pezizomycotina</taxon>
        <taxon>Dothideomycetes</taxon>
        <taxon>Dothideomycetidae</taxon>
        <taxon>Mycosphaerellales</taxon>
        <taxon>Mycosphaerellaceae</taxon>
        <taxon>Zymoseptoria</taxon>
    </lineage>
</organism>
<dbReference type="InterPro" id="IPR036188">
    <property type="entry name" value="FAD/NAD-bd_sf"/>
</dbReference>
<keyword evidence="6" id="KW-0274">FAD</keyword>
<evidence type="ECO:0000256" key="9">
    <source>
        <dbReference type="ARBA" id="ARBA00047598"/>
    </source>
</evidence>
<sequence>MDIDRADSLSPTNEASLPIVHDVIIVGAGPCGLAVAARLREQTPSALFTDEEHQRYHWINRHASKAAIKNSKTGNIQAKPNKKPQVSMLVLDSSGTSWMAKWNRLFSALEISHLRSPLFFHPDPHDRDGLLAYVQSKGREGECIEIAGCVGKELSKHQMKKRRNSRKAGEQLRPTITIDERDRKDYFAPPSDVFKDYCNFIAKRYSLLDKALIQQATISDIDFDYIPQLSADEKLFTVRTEDSAFYARSVVLSVGAGNAPCIPKPFPQNGCPAACHAFQPLDAPLRERLRKRMPTNVLVIGGGLTSAQIADRAIRQGATKVFHIMRGPMKGEFIKPFDVDLSWMGKFRNHEKASFWSADTDEERAELVKSARGGGSITPRYAKILHQHVASGRLTMHTHTTVASHSYSPLTSTHTLITEPPISSLPEFHFIYFATGVQSDYQTLPYLQTMLAKHPVEAIDGLPALTEDLMWDEDVPLFMTGKFAALRLGPGAGNLEGARIGAERIAWAMPDVLGKGSGGVYHTEVGEEEQGGVQSGGYRYAAGIGSRYESLELEG</sequence>
<dbReference type="GO" id="GO:0016491">
    <property type="term" value="F:oxidoreductase activity"/>
    <property type="evidence" value="ECO:0007669"/>
    <property type="project" value="UniProtKB-KW"/>
</dbReference>
<comment type="caution">
    <text evidence="11">The sequence shown here is derived from an EMBL/GenBank/DDBJ whole genome shotgun (WGS) entry which is preliminary data.</text>
</comment>
<accession>A0A0F4GS03</accession>
<evidence type="ECO:0000256" key="2">
    <source>
        <dbReference type="ARBA" id="ARBA00004924"/>
    </source>
</evidence>
<name>A0A0F4GS03_9PEZI</name>
<keyword evidence="8" id="KW-0560">Oxidoreductase</keyword>
<evidence type="ECO:0000256" key="6">
    <source>
        <dbReference type="ARBA" id="ARBA00022827"/>
    </source>
</evidence>
<dbReference type="PANTHER" id="PTHR38663">
    <property type="match status" value="1"/>
</dbReference>
<dbReference type="SUPFAM" id="SSF51905">
    <property type="entry name" value="FAD/NAD(P)-binding domain"/>
    <property type="match status" value="2"/>
</dbReference>
<evidence type="ECO:0000256" key="1">
    <source>
        <dbReference type="ARBA" id="ARBA00001974"/>
    </source>
</evidence>
<evidence type="ECO:0000256" key="4">
    <source>
        <dbReference type="ARBA" id="ARBA00012881"/>
    </source>
</evidence>
<dbReference type="PANTHER" id="PTHR38663:SF1">
    <property type="entry name" value="L-ORNITHINE N(5)-MONOOXYGENASE"/>
    <property type="match status" value="1"/>
</dbReference>
<dbReference type="EMBL" id="LAFY01000342">
    <property type="protein sequence ID" value="KJX99827.1"/>
    <property type="molecule type" value="Genomic_DNA"/>
</dbReference>